<dbReference type="SUPFAM" id="SSF57667">
    <property type="entry name" value="beta-beta-alpha zinc fingers"/>
    <property type="match status" value="3"/>
</dbReference>
<dbReference type="GO" id="GO:0005634">
    <property type="term" value="C:nucleus"/>
    <property type="evidence" value="ECO:0007669"/>
    <property type="project" value="UniProtKB-SubCell"/>
</dbReference>
<evidence type="ECO:0000256" key="2">
    <source>
        <dbReference type="ARBA" id="ARBA00006991"/>
    </source>
</evidence>
<accession>A0A8C6HWF0</accession>
<comment type="subcellular location">
    <subcellularLocation>
        <location evidence="1">Nucleus</location>
    </subcellularLocation>
</comment>
<dbReference type="PANTHER" id="PTHR24381">
    <property type="entry name" value="ZINC FINGER PROTEIN"/>
    <property type="match status" value="1"/>
</dbReference>
<proteinExistence type="inferred from homology"/>
<dbReference type="InterPro" id="IPR036236">
    <property type="entry name" value="Znf_C2H2_sf"/>
</dbReference>
<dbReference type="FunFam" id="3.30.160.60:FF:000931">
    <property type="entry name" value="zinc finger protein 697"/>
    <property type="match status" value="1"/>
</dbReference>
<dbReference type="PROSITE" id="PS00028">
    <property type="entry name" value="ZINC_FINGER_C2H2_1"/>
    <property type="match status" value="3"/>
</dbReference>
<keyword evidence="5 11" id="KW-0863">Zinc-finger</keyword>
<evidence type="ECO:0000256" key="8">
    <source>
        <dbReference type="ARBA" id="ARBA00023125"/>
    </source>
</evidence>
<dbReference type="PANTHER" id="PTHR24381:SF390">
    <property type="entry name" value="ZINC FINGER PROTEIN 37 HOMOLOG"/>
    <property type="match status" value="1"/>
</dbReference>
<evidence type="ECO:0000256" key="9">
    <source>
        <dbReference type="ARBA" id="ARBA00023163"/>
    </source>
</evidence>
<dbReference type="Proteomes" id="UP000694415">
    <property type="component" value="Unplaced"/>
</dbReference>
<dbReference type="PROSITE" id="PS50157">
    <property type="entry name" value="ZINC_FINGER_C2H2_2"/>
    <property type="match status" value="4"/>
</dbReference>
<evidence type="ECO:0000256" key="1">
    <source>
        <dbReference type="ARBA" id="ARBA00004123"/>
    </source>
</evidence>
<dbReference type="CDD" id="cd07765">
    <property type="entry name" value="KRAB_A-box"/>
    <property type="match status" value="1"/>
</dbReference>
<dbReference type="InterPro" id="IPR013087">
    <property type="entry name" value="Znf_C2H2_type"/>
</dbReference>
<evidence type="ECO:0000259" key="12">
    <source>
        <dbReference type="PROSITE" id="PS50157"/>
    </source>
</evidence>
<evidence type="ECO:0000256" key="10">
    <source>
        <dbReference type="ARBA" id="ARBA00023242"/>
    </source>
</evidence>
<feature type="domain" description="C2H2-type" evidence="12">
    <location>
        <begin position="134"/>
        <end position="161"/>
    </location>
</feature>
<dbReference type="GO" id="GO:0008270">
    <property type="term" value="F:zinc ion binding"/>
    <property type="evidence" value="ECO:0007669"/>
    <property type="project" value="UniProtKB-KW"/>
</dbReference>
<name>A0A8C6HWF0_MUSSI</name>
<keyword evidence="6" id="KW-0862">Zinc</keyword>
<keyword evidence="8" id="KW-0238">DNA-binding</keyword>
<keyword evidence="3" id="KW-0479">Metal-binding</keyword>
<dbReference type="InterPro" id="IPR036051">
    <property type="entry name" value="KRAB_dom_sf"/>
</dbReference>
<evidence type="ECO:0000259" key="13">
    <source>
        <dbReference type="PROSITE" id="PS50805"/>
    </source>
</evidence>
<sequence>MLSFRDVAIDFFAEEWECLEPAQWDLYRDVMLENYSHLVFLGLADSKPQLVTFLEQRQGSTGEERQAVKAVFPGITPNDPNHYSKPTNCESLLLKRRRINTGEKPYKCEECGKALSSHKTLSIHQRLHTGDKPYKCEVCHKAFCAPSSLFIHQKNHTDEKNFKCEDCGRTFYYLSMLKQHQRIHSGEKCYKCKNCGYASYDPSFLEQHQKIDCREKCYKCEDCHKAFHHQPLGYTREFILERNLSNVKSVADVLGYLHPLSNIKKST</sequence>
<dbReference type="PROSITE" id="PS50805">
    <property type="entry name" value="KRAB"/>
    <property type="match status" value="1"/>
</dbReference>
<keyword evidence="4" id="KW-0677">Repeat</keyword>
<dbReference type="SUPFAM" id="SSF109640">
    <property type="entry name" value="KRAB domain (Kruppel-associated box)"/>
    <property type="match status" value="1"/>
</dbReference>
<dbReference type="InterPro" id="IPR001909">
    <property type="entry name" value="KRAB"/>
</dbReference>
<dbReference type="SMART" id="SM00355">
    <property type="entry name" value="ZnF_C2H2"/>
    <property type="match status" value="4"/>
</dbReference>
<evidence type="ECO:0000256" key="6">
    <source>
        <dbReference type="ARBA" id="ARBA00022833"/>
    </source>
</evidence>
<evidence type="ECO:0000256" key="7">
    <source>
        <dbReference type="ARBA" id="ARBA00023015"/>
    </source>
</evidence>
<reference evidence="14" key="2">
    <citation type="submission" date="2025-09" db="UniProtKB">
        <authorList>
            <consortium name="Ensembl"/>
        </authorList>
    </citation>
    <scope>IDENTIFICATION</scope>
</reference>
<dbReference type="GO" id="GO:0000977">
    <property type="term" value="F:RNA polymerase II transcription regulatory region sequence-specific DNA binding"/>
    <property type="evidence" value="ECO:0007669"/>
    <property type="project" value="TreeGrafter"/>
</dbReference>
<feature type="domain" description="C2H2-type" evidence="12">
    <location>
        <begin position="162"/>
        <end position="189"/>
    </location>
</feature>
<feature type="domain" description="C2H2-type" evidence="12">
    <location>
        <begin position="106"/>
        <end position="133"/>
    </location>
</feature>
<feature type="domain" description="KRAB" evidence="13">
    <location>
        <begin position="2"/>
        <end position="73"/>
    </location>
</feature>
<evidence type="ECO:0000256" key="3">
    <source>
        <dbReference type="ARBA" id="ARBA00022723"/>
    </source>
</evidence>
<keyword evidence="15" id="KW-1185">Reference proteome</keyword>
<dbReference type="GO" id="GO:0000981">
    <property type="term" value="F:DNA-binding transcription factor activity, RNA polymerase II-specific"/>
    <property type="evidence" value="ECO:0007669"/>
    <property type="project" value="TreeGrafter"/>
</dbReference>
<protein>
    <submittedName>
        <fullName evidence="14">Zinc finger protein 459</fullName>
    </submittedName>
</protein>
<comment type="similarity">
    <text evidence="2">Belongs to the krueppel C2H2-type zinc-finger protein family.</text>
</comment>
<dbReference type="GO" id="GO:0016491">
    <property type="term" value="F:oxidoreductase activity"/>
    <property type="evidence" value="ECO:0007669"/>
    <property type="project" value="InterPro"/>
</dbReference>
<evidence type="ECO:0000256" key="4">
    <source>
        <dbReference type="ARBA" id="ARBA00022737"/>
    </source>
</evidence>
<evidence type="ECO:0000313" key="15">
    <source>
        <dbReference type="Proteomes" id="UP000694415"/>
    </source>
</evidence>
<keyword evidence="10" id="KW-0539">Nucleus</keyword>
<dbReference type="Gene3D" id="3.30.160.60">
    <property type="entry name" value="Classic Zinc Finger"/>
    <property type="match status" value="4"/>
</dbReference>
<evidence type="ECO:0000256" key="5">
    <source>
        <dbReference type="ARBA" id="ARBA00022771"/>
    </source>
</evidence>
<organism evidence="14 15">
    <name type="scientific">Mus spicilegus</name>
    <name type="common">Mound-building mouse</name>
    <dbReference type="NCBI Taxonomy" id="10103"/>
    <lineage>
        <taxon>Eukaryota</taxon>
        <taxon>Metazoa</taxon>
        <taxon>Chordata</taxon>
        <taxon>Craniata</taxon>
        <taxon>Vertebrata</taxon>
        <taxon>Euteleostomi</taxon>
        <taxon>Mammalia</taxon>
        <taxon>Eutheria</taxon>
        <taxon>Euarchontoglires</taxon>
        <taxon>Glires</taxon>
        <taxon>Rodentia</taxon>
        <taxon>Myomorpha</taxon>
        <taxon>Muroidea</taxon>
        <taxon>Muridae</taxon>
        <taxon>Murinae</taxon>
        <taxon>Mus</taxon>
        <taxon>Mus</taxon>
    </lineage>
</organism>
<dbReference type="FunFam" id="3.30.160.60:FF:002343">
    <property type="entry name" value="Zinc finger protein 33A"/>
    <property type="match status" value="1"/>
</dbReference>
<reference evidence="14" key="1">
    <citation type="submission" date="2025-08" db="UniProtKB">
        <authorList>
            <consortium name="Ensembl"/>
        </authorList>
    </citation>
    <scope>IDENTIFICATION</scope>
</reference>
<feature type="domain" description="C2H2-type" evidence="12">
    <location>
        <begin position="190"/>
        <end position="217"/>
    </location>
</feature>
<dbReference type="Gene3D" id="6.10.140.140">
    <property type="match status" value="1"/>
</dbReference>
<dbReference type="Ensembl" id="ENSMSIT00000034749.1">
    <property type="protein sequence ID" value="ENSMSIP00000027555.1"/>
    <property type="gene ID" value="ENSMSIG00000023248.1"/>
</dbReference>
<evidence type="ECO:0000256" key="11">
    <source>
        <dbReference type="PROSITE-ProRule" id="PRU00042"/>
    </source>
</evidence>
<evidence type="ECO:0000313" key="14">
    <source>
        <dbReference type="Ensembl" id="ENSMSIP00000027555.1"/>
    </source>
</evidence>
<dbReference type="FunFam" id="3.30.160.60:FF:000616">
    <property type="entry name" value="PR domain zinc finger protein 13"/>
    <property type="match status" value="1"/>
</dbReference>
<keyword evidence="7" id="KW-0805">Transcription regulation</keyword>
<dbReference type="AlphaFoldDB" id="A0A8C6HWF0"/>
<dbReference type="GeneTree" id="ENSGT00940000155274"/>
<keyword evidence="9" id="KW-0804">Transcription</keyword>
<dbReference type="Pfam" id="PF00096">
    <property type="entry name" value="zf-C2H2"/>
    <property type="match status" value="3"/>
</dbReference>
<dbReference type="Pfam" id="PF01352">
    <property type="entry name" value="KRAB"/>
    <property type="match status" value="1"/>
</dbReference>
<dbReference type="InterPro" id="IPR002227">
    <property type="entry name" value="Tyrosinase_Cu-bd"/>
</dbReference>
<dbReference type="SMART" id="SM00349">
    <property type="entry name" value="KRAB"/>
    <property type="match status" value="1"/>
</dbReference>
<dbReference type="PROSITE" id="PS00498">
    <property type="entry name" value="TYROSINASE_2"/>
    <property type="match status" value="1"/>
</dbReference>